<dbReference type="EMBL" id="BIFH01000034">
    <property type="protein sequence ID" value="GCD99728.1"/>
    <property type="molecule type" value="Genomic_DNA"/>
</dbReference>
<protein>
    <submittedName>
        <fullName evidence="2">Uncharacterized protein</fullName>
    </submittedName>
</protein>
<proteinExistence type="predicted"/>
<evidence type="ECO:0000313" key="3">
    <source>
        <dbReference type="Proteomes" id="UP000286931"/>
    </source>
</evidence>
<evidence type="ECO:0000313" key="2">
    <source>
        <dbReference type="EMBL" id="GCD99728.1"/>
    </source>
</evidence>
<reference evidence="2 3" key="1">
    <citation type="submission" date="2018-12" db="EMBL/GenBank/DDBJ databases">
        <title>Draft genome sequence of Embleya hyalina NBRC 13850T.</title>
        <authorList>
            <person name="Komaki H."/>
            <person name="Hosoyama A."/>
            <person name="Kimura A."/>
            <person name="Ichikawa N."/>
            <person name="Tamura T."/>
        </authorList>
    </citation>
    <scope>NUCLEOTIDE SEQUENCE [LARGE SCALE GENOMIC DNA]</scope>
    <source>
        <strain evidence="2 3">NBRC 13850</strain>
    </source>
</reference>
<comment type="caution">
    <text evidence="2">The sequence shown here is derived from an EMBL/GenBank/DDBJ whole genome shotgun (WGS) entry which is preliminary data.</text>
</comment>
<dbReference type="AlphaFoldDB" id="A0A401YYR5"/>
<keyword evidence="1" id="KW-0472">Membrane</keyword>
<gene>
    <name evidence="2" type="ORF">EHYA_07450</name>
</gene>
<evidence type="ECO:0000256" key="1">
    <source>
        <dbReference type="SAM" id="Phobius"/>
    </source>
</evidence>
<dbReference type="RefSeq" id="WP_126641506.1">
    <property type="nucleotide sequence ID" value="NZ_BIFH01000034.1"/>
</dbReference>
<keyword evidence="3" id="KW-1185">Reference proteome</keyword>
<dbReference type="Proteomes" id="UP000286931">
    <property type="component" value="Unassembled WGS sequence"/>
</dbReference>
<sequence>MHQHITKLTAITAAVARHGAVVVGGAGGALIGYSAVGSLHAPELLRIALAGLAGIWMAITLDEAAMRASAALRRRSGPDADPQTWPPADLDEALARVTRIASDERLRAAEREAAFFARIHLDAGNAWLGEACRWQGHREGGASLHLAPGVRLVWHSAADAEYPEAFTVATGGSIVAPVANAEQLRTLLEQLARHGEIGAGTSSGTGISYWEALV</sequence>
<name>A0A401YYR5_9ACTN</name>
<keyword evidence="1" id="KW-0812">Transmembrane</keyword>
<accession>A0A401YYR5</accession>
<feature type="transmembrane region" description="Helical" evidence="1">
    <location>
        <begin position="44"/>
        <end position="65"/>
    </location>
</feature>
<keyword evidence="1" id="KW-1133">Transmembrane helix</keyword>
<organism evidence="2 3">
    <name type="scientific">Embleya hyalina</name>
    <dbReference type="NCBI Taxonomy" id="516124"/>
    <lineage>
        <taxon>Bacteria</taxon>
        <taxon>Bacillati</taxon>
        <taxon>Actinomycetota</taxon>
        <taxon>Actinomycetes</taxon>
        <taxon>Kitasatosporales</taxon>
        <taxon>Streptomycetaceae</taxon>
        <taxon>Embleya</taxon>
    </lineage>
</organism>